<dbReference type="EMBL" id="LAZR01000949">
    <property type="protein sequence ID" value="KKN53981.1"/>
    <property type="molecule type" value="Genomic_DNA"/>
</dbReference>
<gene>
    <name evidence="2" type="ORF">LCGC14_0597190</name>
</gene>
<sequence length="70" mass="8141">MINRVQDIIRDENKVEELKREIRLLRYVIIFLVIIVAILTVIVIGGYVSLWGGVMIKDPNLGLDMINIYR</sequence>
<dbReference type="AlphaFoldDB" id="A0A0F9TXX1"/>
<comment type="caution">
    <text evidence="2">The sequence shown here is derived from an EMBL/GenBank/DDBJ whole genome shotgun (WGS) entry which is preliminary data.</text>
</comment>
<proteinExistence type="predicted"/>
<accession>A0A0F9TXX1</accession>
<evidence type="ECO:0000256" key="1">
    <source>
        <dbReference type="SAM" id="Phobius"/>
    </source>
</evidence>
<evidence type="ECO:0000313" key="2">
    <source>
        <dbReference type="EMBL" id="KKN53981.1"/>
    </source>
</evidence>
<keyword evidence="1" id="KW-0812">Transmembrane</keyword>
<keyword evidence="1" id="KW-1133">Transmembrane helix</keyword>
<protein>
    <submittedName>
        <fullName evidence="2">Uncharacterized protein</fullName>
    </submittedName>
</protein>
<name>A0A0F9TXX1_9ZZZZ</name>
<feature type="transmembrane region" description="Helical" evidence="1">
    <location>
        <begin position="24"/>
        <end position="48"/>
    </location>
</feature>
<reference evidence="2" key="1">
    <citation type="journal article" date="2015" name="Nature">
        <title>Complex archaea that bridge the gap between prokaryotes and eukaryotes.</title>
        <authorList>
            <person name="Spang A."/>
            <person name="Saw J.H."/>
            <person name="Jorgensen S.L."/>
            <person name="Zaremba-Niedzwiedzka K."/>
            <person name="Martijn J."/>
            <person name="Lind A.E."/>
            <person name="van Eijk R."/>
            <person name="Schleper C."/>
            <person name="Guy L."/>
            <person name="Ettema T.J."/>
        </authorList>
    </citation>
    <scope>NUCLEOTIDE SEQUENCE</scope>
</reference>
<organism evidence="2">
    <name type="scientific">marine sediment metagenome</name>
    <dbReference type="NCBI Taxonomy" id="412755"/>
    <lineage>
        <taxon>unclassified sequences</taxon>
        <taxon>metagenomes</taxon>
        <taxon>ecological metagenomes</taxon>
    </lineage>
</organism>
<keyword evidence="1" id="KW-0472">Membrane</keyword>